<dbReference type="Pfam" id="PF10105">
    <property type="entry name" value="DUF2344"/>
    <property type="match status" value="1"/>
</dbReference>
<evidence type="ECO:0000313" key="3">
    <source>
        <dbReference type="Proteomes" id="UP000289166"/>
    </source>
</evidence>
<comment type="caution">
    <text evidence="2">The sequence shown here is derived from an EMBL/GenBank/DDBJ whole genome shotgun (WGS) entry which is preliminary data.</text>
</comment>
<dbReference type="OrthoDB" id="9780488at2"/>
<evidence type="ECO:0000313" key="2">
    <source>
        <dbReference type="EMBL" id="RXE59203.1"/>
    </source>
</evidence>
<dbReference type="InterPro" id="IPR018768">
    <property type="entry name" value="DUF2344"/>
</dbReference>
<dbReference type="EMBL" id="RLII01000008">
    <property type="protein sequence ID" value="RXE59203.1"/>
    <property type="molecule type" value="Genomic_DNA"/>
</dbReference>
<feature type="domain" description="DUF2344" evidence="1">
    <location>
        <begin position="5"/>
        <end position="174"/>
    </location>
</feature>
<organism evidence="2 3">
    <name type="scientific">Acetivibrio mesophilus</name>
    <dbReference type="NCBI Taxonomy" id="2487273"/>
    <lineage>
        <taxon>Bacteria</taxon>
        <taxon>Bacillati</taxon>
        <taxon>Bacillota</taxon>
        <taxon>Clostridia</taxon>
        <taxon>Eubacteriales</taxon>
        <taxon>Oscillospiraceae</taxon>
        <taxon>Acetivibrio</taxon>
    </lineage>
</organism>
<proteinExistence type="predicted"/>
<dbReference type="Proteomes" id="UP000289166">
    <property type="component" value="Unassembled WGS sequence"/>
</dbReference>
<reference evidence="3" key="1">
    <citation type="submission" date="2018-11" db="EMBL/GenBank/DDBJ databases">
        <title>Genome sequencing of a novel mesophilic and cellulolytic organism within the genus Hungateiclostridium.</title>
        <authorList>
            <person name="Rettenmaier R."/>
            <person name="Liebl W."/>
            <person name="Zverlov V."/>
        </authorList>
    </citation>
    <scope>NUCLEOTIDE SEQUENCE [LARGE SCALE GENOMIC DNA]</scope>
    <source>
        <strain evidence="3">N2K1</strain>
    </source>
</reference>
<accession>A0A4Q0I4H3</accession>
<name>A0A4Q0I4H3_9FIRM</name>
<dbReference type="AlphaFoldDB" id="A0A4Q0I4H3"/>
<dbReference type="RefSeq" id="WP_069194311.1">
    <property type="nucleotide sequence ID" value="NZ_RLII01000008.1"/>
</dbReference>
<sequence length="274" mass="30483">MLSSIRVKFVRGEEVKYISHLDLMKMFERALRRSKIPIAYSQGFNPHPDMVFGLPLSVGVTSESEYADFELESDVNPSEFTQRLNQNLPVGIEIVGACENKMTSNIMASVAGASYEVLVLTEGKVGVEDLKSKLVGFLKEEQIFIEKASKGKLKKIDIRPMIYSIDVNSAGNSEVAENTEAAFGYTNPWILRYVDMLKAEDNQFKQNNPSAILCFTMLLAAGSVANLKPEFAIMAFGRYAGIDFDILKIHRSGLFIGTREKLMNPLDGHVLLSI</sequence>
<dbReference type="NCBIfam" id="TIGR03936">
    <property type="entry name" value="sam_1_link_chp"/>
    <property type="match status" value="1"/>
</dbReference>
<evidence type="ECO:0000259" key="1">
    <source>
        <dbReference type="Pfam" id="PF10105"/>
    </source>
</evidence>
<gene>
    <name evidence="2" type="ORF">EFD62_08640</name>
</gene>
<protein>
    <submittedName>
        <fullName evidence="2">DUF2344 domain-containing protein</fullName>
    </submittedName>
</protein>
<keyword evidence="3" id="KW-1185">Reference proteome</keyword>